<keyword evidence="7 8" id="KW-0472">Membrane</keyword>
<name>A0ABQ4N1Z8_9BACL</name>
<keyword evidence="3" id="KW-0813">Transport</keyword>
<comment type="caution">
    <text evidence="9">The sequence shown here is derived from an EMBL/GenBank/DDBJ whole genome shotgun (WGS) entry which is preliminary data.</text>
</comment>
<feature type="transmembrane region" description="Helical" evidence="8">
    <location>
        <begin position="101"/>
        <end position="120"/>
    </location>
</feature>
<keyword evidence="5 8" id="KW-0812">Transmembrane</keyword>
<organism evidence="9 10">
    <name type="scientific">Paenibacillus cisolokensis</name>
    <dbReference type="NCBI Taxonomy" id="1658519"/>
    <lineage>
        <taxon>Bacteria</taxon>
        <taxon>Bacillati</taxon>
        <taxon>Bacillota</taxon>
        <taxon>Bacilli</taxon>
        <taxon>Bacillales</taxon>
        <taxon>Paenibacillaceae</taxon>
        <taxon>Paenibacillus</taxon>
    </lineage>
</organism>
<evidence type="ECO:0000313" key="10">
    <source>
        <dbReference type="Proteomes" id="UP000680304"/>
    </source>
</evidence>
<evidence type="ECO:0000256" key="7">
    <source>
        <dbReference type="ARBA" id="ARBA00023136"/>
    </source>
</evidence>
<keyword evidence="10" id="KW-1185">Reference proteome</keyword>
<keyword evidence="6 8" id="KW-1133">Transmembrane helix</keyword>
<evidence type="ECO:0000256" key="4">
    <source>
        <dbReference type="ARBA" id="ARBA00022475"/>
    </source>
</evidence>
<evidence type="ECO:0000256" key="2">
    <source>
        <dbReference type="ARBA" id="ARBA00009142"/>
    </source>
</evidence>
<comment type="similarity">
    <text evidence="2 8">Belongs to the 4-toluene sulfonate uptake permease (TSUP) (TC 2.A.102) family.</text>
</comment>
<accession>A0ABQ4N1Z8</accession>
<dbReference type="PANTHER" id="PTHR30269">
    <property type="entry name" value="TRANSMEMBRANE PROTEIN YFCA"/>
    <property type="match status" value="1"/>
</dbReference>
<evidence type="ECO:0000256" key="5">
    <source>
        <dbReference type="ARBA" id="ARBA00022692"/>
    </source>
</evidence>
<reference evidence="9 10" key="1">
    <citation type="submission" date="2021-04" db="EMBL/GenBank/DDBJ databases">
        <title>Draft genome sequence of Paenibacillus cisolokensis, LC2-13A.</title>
        <authorList>
            <person name="Uke A."/>
            <person name="Chhe C."/>
            <person name="Baramee S."/>
            <person name="Kosugi A."/>
        </authorList>
    </citation>
    <scope>NUCLEOTIDE SEQUENCE [LARGE SCALE GENOMIC DNA]</scope>
    <source>
        <strain evidence="9 10">LC2-13A</strain>
    </source>
</reference>
<feature type="transmembrane region" description="Helical" evidence="8">
    <location>
        <begin position="140"/>
        <end position="170"/>
    </location>
</feature>
<evidence type="ECO:0000256" key="6">
    <source>
        <dbReference type="ARBA" id="ARBA00022989"/>
    </source>
</evidence>
<feature type="transmembrane region" description="Helical" evidence="8">
    <location>
        <begin position="52"/>
        <end position="70"/>
    </location>
</feature>
<dbReference type="EMBL" id="BOVJ01000023">
    <property type="protein sequence ID" value="GIQ62202.1"/>
    <property type="molecule type" value="Genomic_DNA"/>
</dbReference>
<gene>
    <name evidence="9" type="ORF">PACILC2_07700</name>
</gene>
<dbReference type="InterPro" id="IPR002781">
    <property type="entry name" value="TM_pro_TauE-like"/>
</dbReference>
<evidence type="ECO:0000313" key="9">
    <source>
        <dbReference type="EMBL" id="GIQ62202.1"/>
    </source>
</evidence>
<dbReference type="Proteomes" id="UP000680304">
    <property type="component" value="Unassembled WGS sequence"/>
</dbReference>
<sequence>MEIPSLEIMLLLAAVGFAAAFVDSVVGGGGLLTVPALLMTGLPPSMALGTNKFAGTLCSFTSTAAFLASGKIDIRPVLALFPLSFAGSVLGTYTVHLIPSAFMRPLVVGMLAVILIYTVLKKSWSGAGRVVRLSPMRRTLVGAGAFVIGFYDGFFGPGTGSFLLFMFLLIGYDFVAASGNAKVLNFASNIASLATFLLFGTVHFGYGLPLGLAMIAGAYVGSRFAIRRGASYVRPLFIAVTALLVGKQLWDLL</sequence>
<dbReference type="PANTHER" id="PTHR30269:SF0">
    <property type="entry name" value="MEMBRANE TRANSPORTER PROTEIN YFCA-RELATED"/>
    <property type="match status" value="1"/>
</dbReference>
<keyword evidence="4 8" id="KW-1003">Cell membrane</keyword>
<dbReference type="InterPro" id="IPR052017">
    <property type="entry name" value="TSUP"/>
</dbReference>
<proteinExistence type="inferred from homology"/>
<comment type="subcellular location">
    <subcellularLocation>
        <location evidence="1 8">Cell membrane</location>
        <topology evidence="1 8">Multi-pass membrane protein</topology>
    </subcellularLocation>
</comment>
<evidence type="ECO:0000256" key="8">
    <source>
        <dbReference type="RuleBase" id="RU363041"/>
    </source>
</evidence>
<feature type="transmembrane region" description="Helical" evidence="8">
    <location>
        <begin position="77"/>
        <end position="95"/>
    </location>
</feature>
<feature type="transmembrane region" description="Helical" evidence="8">
    <location>
        <begin position="232"/>
        <end position="250"/>
    </location>
</feature>
<dbReference type="Pfam" id="PF01925">
    <property type="entry name" value="TauE"/>
    <property type="match status" value="1"/>
</dbReference>
<dbReference type="RefSeq" id="WP_062490696.1">
    <property type="nucleotide sequence ID" value="NZ_BOVJ01000023.1"/>
</dbReference>
<evidence type="ECO:0000256" key="1">
    <source>
        <dbReference type="ARBA" id="ARBA00004651"/>
    </source>
</evidence>
<feature type="transmembrane region" description="Helical" evidence="8">
    <location>
        <begin position="190"/>
        <end position="220"/>
    </location>
</feature>
<protein>
    <recommendedName>
        <fullName evidence="8">Probable membrane transporter protein</fullName>
    </recommendedName>
</protein>
<evidence type="ECO:0000256" key="3">
    <source>
        <dbReference type="ARBA" id="ARBA00022448"/>
    </source>
</evidence>